<evidence type="ECO:0000313" key="2">
    <source>
        <dbReference type="Proteomes" id="UP000242146"/>
    </source>
</evidence>
<evidence type="ECO:0000313" key="1">
    <source>
        <dbReference type="EMBL" id="ORX53173.1"/>
    </source>
</evidence>
<name>A0A1X2GGJ4_9FUNG</name>
<dbReference type="Proteomes" id="UP000242146">
    <property type="component" value="Unassembled WGS sequence"/>
</dbReference>
<proteinExistence type="predicted"/>
<organism evidence="1 2">
    <name type="scientific">Hesseltinella vesiculosa</name>
    <dbReference type="NCBI Taxonomy" id="101127"/>
    <lineage>
        <taxon>Eukaryota</taxon>
        <taxon>Fungi</taxon>
        <taxon>Fungi incertae sedis</taxon>
        <taxon>Mucoromycota</taxon>
        <taxon>Mucoromycotina</taxon>
        <taxon>Mucoromycetes</taxon>
        <taxon>Mucorales</taxon>
        <taxon>Cunninghamellaceae</taxon>
        <taxon>Hesseltinella</taxon>
    </lineage>
</organism>
<dbReference type="EMBL" id="MCGT01000016">
    <property type="protein sequence ID" value="ORX53173.1"/>
    <property type="molecule type" value="Genomic_DNA"/>
</dbReference>
<keyword evidence="2" id="KW-1185">Reference proteome</keyword>
<gene>
    <name evidence="1" type="ORF">DM01DRAFT_301017</name>
</gene>
<dbReference type="AlphaFoldDB" id="A0A1X2GGJ4"/>
<sequence length="62" mass="6727">MKAYEFAKGSIFSQFLLLSILFLLDPIALLSHPLARSLAAMAAHFPAAAKTLLPHHLGPSRN</sequence>
<accession>A0A1X2GGJ4</accession>
<reference evidence="1 2" key="1">
    <citation type="submission" date="2016-07" db="EMBL/GenBank/DDBJ databases">
        <title>Pervasive Adenine N6-methylation of Active Genes in Fungi.</title>
        <authorList>
            <consortium name="DOE Joint Genome Institute"/>
            <person name="Mondo S.J."/>
            <person name="Dannebaum R.O."/>
            <person name="Kuo R.C."/>
            <person name="Labutti K."/>
            <person name="Haridas S."/>
            <person name="Kuo A."/>
            <person name="Salamov A."/>
            <person name="Ahrendt S.R."/>
            <person name="Lipzen A."/>
            <person name="Sullivan W."/>
            <person name="Andreopoulos W.B."/>
            <person name="Clum A."/>
            <person name="Lindquist E."/>
            <person name="Daum C."/>
            <person name="Ramamoorthy G.K."/>
            <person name="Gryganskyi A."/>
            <person name="Culley D."/>
            <person name="Magnuson J.K."/>
            <person name="James T.Y."/>
            <person name="O'Malley M.A."/>
            <person name="Stajich J.E."/>
            <person name="Spatafora J.W."/>
            <person name="Visel A."/>
            <person name="Grigoriev I.V."/>
        </authorList>
    </citation>
    <scope>NUCLEOTIDE SEQUENCE [LARGE SCALE GENOMIC DNA]</scope>
    <source>
        <strain evidence="1 2">NRRL 3301</strain>
    </source>
</reference>
<comment type="caution">
    <text evidence="1">The sequence shown here is derived from an EMBL/GenBank/DDBJ whole genome shotgun (WGS) entry which is preliminary data.</text>
</comment>
<protein>
    <submittedName>
        <fullName evidence="1">Uncharacterized protein</fullName>
    </submittedName>
</protein>